<dbReference type="EMBL" id="JBHFFA010000002">
    <property type="protein sequence ID" value="KAL2643344.1"/>
    <property type="molecule type" value="Genomic_DNA"/>
</dbReference>
<proteinExistence type="predicted"/>
<gene>
    <name evidence="1" type="ORF">R1flu_010931</name>
</gene>
<sequence>MFMYTIVEQPLYMTGWSGPVQFPRQDQLGEETFGRHGRGGGIVTEPLNGEVECFCRLLSLSLLTVAATVCSGYEEEGTSPGLRSRLNPSELSQTESERIGSTLLCLQFLNFVLKKEVTGAPFDEIFSTLNACLDAGMVFSRV</sequence>
<comment type="caution">
    <text evidence="1">The sequence shown here is derived from an EMBL/GenBank/DDBJ whole genome shotgun (WGS) entry which is preliminary data.</text>
</comment>
<evidence type="ECO:0000313" key="2">
    <source>
        <dbReference type="Proteomes" id="UP001605036"/>
    </source>
</evidence>
<evidence type="ECO:0000313" key="1">
    <source>
        <dbReference type="EMBL" id="KAL2643344.1"/>
    </source>
</evidence>
<organism evidence="1 2">
    <name type="scientific">Riccia fluitans</name>
    <dbReference type="NCBI Taxonomy" id="41844"/>
    <lineage>
        <taxon>Eukaryota</taxon>
        <taxon>Viridiplantae</taxon>
        <taxon>Streptophyta</taxon>
        <taxon>Embryophyta</taxon>
        <taxon>Marchantiophyta</taxon>
        <taxon>Marchantiopsida</taxon>
        <taxon>Marchantiidae</taxon>
        <taxon>Marchantiales</taxon>
        <taxon>Ricciaceae</taxon>
        <taxon>Riccia</taxon>
    </lineage>
</organism>
<keyword evidence="2" id="KW-1185">Reference proteome</keyword>
<name>A0ABD1Z7F9_9MARC</name>
<reference evidence="1 2" key="1">
    <citation type="submission" date="2024-09" db="EMBL/GenBank/DDBJ databases">
        <title>Chromosome-scale assembly of Riccia fluitans.</title>
        <authorList>
            <person name="Paukszto L."/>
            <person name="Sawicki J."/>
            <person name="Karawczyk K."/>
            <person name="Piernik-Szablinska J."/>
            <person name="Szczecinska M."/>
            <person name="Mazdziarz M."/>
        </authorList>
    </citation>
    <scope>NUCLEOTIDE SEQUENCE [LARGE SCALE GENOMIC DNA]</scope>
    <source>
        <strain evidence="1">Rf_01</strain>
        <tissue evidence="1">Aerial parts of the thallus</tissue>
    </source>
</reference>
<accession>A0ABD1Z7F9</accession>
<dbReference type="AlphaFoldDB" id="A0ABD1Z7F9"/>
<protein>
    <submittedName>
        <fullName evidence="1">Uncharacterized protein</fullName>
    </submittedName>
</protein>
<dbReference type="Proteomes" id="UP001605036">
    <property type="component" value="Unassembled WGS sequence"/>
</dbReference>